<reference evidence="5" key="1">
    <citation type="submission" date="2025-08" db="UniProtKB">
        <authorList>
            <consortium name="RefSeq"/>
        </authorList>
    </citation>
    <scope>IDENTIFICATION</scope>
    <source>
        <tissue evidence="5">Spleen</tissue>
    </source>
</reference>
<feature type="region of interest" description="Disordered" evidence="2">
    <location>
        <begin position="963"/>
        <end position="986"/>
    </location>
</feature>
<feature type="compositionally biased region" description="Polar residues" evidence="2">
    <location>
        <begin position="803"/>
        <end position="812"/>
    </location>
</feature>
<feature type="compositionally biased region" description="Low complexity" evidence="2">
    <location>
        <begin position="120"/>
        <end position="162"/>
    </location>
</feature>
<feature type="region of interest" description="Disordered" evidence="2">
    <location>
        <begin position="337"/>
        <end position="377"/>
    </location>
</feature>
<dbReference type="KEGG" id="pcw:110222597"/>
<dbReference type="PANTHER" id="PTHR31997">
    <property type="entry name" value="AGAP003710-PA"/>
    <property type="match status" value="1"/>
</dbReference>
<feature type="compositionally biased region" description="Polar residues" evidence="2">
    <location>
        <begin position="963"/>
        <end position="977"/>
    </location>
</feature>
<name>A0A6P5LXU9_PHACI</name>
<feature type="compositionally biased region" description="Pro residues" evidence="2">
    <location>
        <begin position="188"/>
        <end position="201"/>
    </location>
</feature>
<dbReference type="FunCoup" id="A0A6P5LXU9">
    <property type="interactions" value="15"/>
</dbReference>
<proteinExistence type="inferred from homology"/>
<accession>A0A6P5LXU9</accession>
<dbReference type="InterPro" id="IPR039630">
    <property type="entry name" value="FAM149"/>
</dbReference>
<dbReference type="InParanoid" id="A0A6P5LXU9"/>
<feature type="region of interest" description="Disordered" evidence="2">
    <location>
        <begin position="36"/>
        <end position="55"/>
    </location>
</feature>
<feature type="region of interest" description="Disordered" evidence="2">
    <location>
        <begin position="803"/>
        <end position="896"/>
    </location>
</feature>
<dbReference type="InterPro" id="IPR022194">
    <property type="entry name" value="DUF3719"/>
</dbReference>
<dbReference type="Pfam" id="PF12516">
    <property type="entry name" value="DUF3719"/>
    <property type="match status" value="1"/>
</dbReference>
<feature type="region of interest" description="Disordered" evidence="2">
    <location>
        <begin position="469"/>
        <end position="488"/>
    </location>
</feature>
<feature type="compositionally biased region" description="Polar residues" evidence="2">
    <location>
        <begin position="729"/>
        <end position="741"/>
    </location>
</feature>
<keyword evidence="4" id="KW-1185">Reference proteome</keyword>
<feature type="region of interest" description="Disordered" evidence="2">
    <location>
        <begin position="390"/>
        <end position="425"/>
    </location>
</feature>
<protein>
    <submittedName>
        <fullName evidence="5">Protein FAM149A</fullName>
    </submittedName>
</protein>
<evidence type="ECO:0000313" key="4">
    <source>
        <dbReference type="Proteomes" id="UP000515140"/>
    </source>
</evidence>
<feature type="region of interest" description="Disordered" evidence="2">
    <location>
        <begin position="708"/>
        <end position="741"/>
    </location>
</feature>
<organism evidence="4 5">
    <name type="scientific">Phascolarctos cinereus</name>
    <name type="common">Koala</name>
    <dbReference type="NCBI Taxonomy" id="38626"/>
    <lineage>
        <taxon>Eukaryota</taxon>
        <taxon>Metazoa</taxon>
        <taxon>Chordata</taxon>
        <taxon>Craniata</taxon>
        <taxon>Vertebrata</taxon>
        <taxon>Euteleostomi</taxon>
        <taxon>Mammalia</taxon>
        <taxon>Metatheria</taxon>
        <taxon>Diprotodontia</taxon>
        <taxon>Phascolarctidae</taxon>
        <taxon>Phascolarctos</taxon>
    </lineage>
</organism>
<gene>
    <name evidence="5" type="primary">FAM149A</name>
</gene>
<feature type="compositionally biased region" description="Low complexity" evidence="2">
    <location>
        <begin position="172"/>
        <end position="187"/>
    </location>
</feature>
<evidence type="ECO:0000256" key="1">
    <source>
        <dbReference type="ARBA" id="ARBA00008309"/>
    </source>
</evidence>
<dbReference type="PANTHER" id="PTHR31997:SF2">
    <property type="entry name" value="PROTEIN FAM149A"/>
    <property type="match status" value="1"/>
</dbReference>
<dbReference type="GeneID" id="110222597"/>
<feature type="compositionally biased region" description="Low complexity" evidence="2">
    <location>
        <begin position="36"/>
        <end position="49"/>
    </location>
</feature>
<feature type="compositionally biased region" description="Polar residues" evidence="2">
    <location>
        <begin position="829"/>
        <end position="842"/>
    </location>
</feature>
<feature type="region of interest" description="Disordered" evidence="2">
    <location>
        <begin position="117"/>
        <end position="208"/>
    </location>
</feature>
<evidence type="ECO:0000256" key="2">
    <source>
        <dbReference type="SAM" id="MobiDB-lite"/>
    </source>
</evidence>
<evidence type="ECO:0000313" key="5">
    <source>
        <dbReference type="RefSeq" id="XP_020863342.1"/>
    </source>
</evidence>
<sequence>MKVAVLDLGSLFAKIFKASVQPPVVASPVASASSGSASSAAATGPADSSVGNAGSSASTVLSAAQTVTLFPTVAPKSPTAPRVPSVSLSSPAILHPLLTASYPRVSSVRKAAEVAGAPFSLPSSPRAARLPPLPLPHSLSQSQPLLSSQSQPSSQFHAQPQLQPVPQPPAQPHLQLVTHAQSQTQPLPQLPSQPLPQPQPQSQPQFQPLSQPHLLSLSQSLPLSLPQPHLQLLPLPQSQLQPLSQPHSEVQLQVQSHPQPPLQPLFQTQSQFLPQLQPQPQPLPLLHSPVQPLALRGSGGGGSCSNNSGANSPALPLSVALWRPPPGPGGLGAVLQPITGTGGSNSGLAASPARSPRQPGPGEREPGARIVPGQGPKTLLFTLPDIGEEWGTDIESEDDGSSETKGLAEGPGQQHLTVKSRDPLPKHFTKNVQEAIHNYNCESISSLLSSGNTTPTDLNNSWSGIQSITTERSTSTERSSVSSWTDDEFDKATAKKVQQLFWEVDEMLFEGKISPHCQNLQAECKEWTRRSLHLRVLGKQLMFPTDEGFQHFPSNAASSAHIKSSLDLCESNNNLKELCISGSKLVPEDYTRISSVLSDIAASFLEEEIYDIDGEIEEYFAFDKKEFDDESLEPKKAVISRPWNKHGVPPISPEDCIKDAAAAEAFDHAWRNVVEMLEELVRKTWETAPQGGSKQRENLKTAGNKLAKLPSAHIPPNPSSVPPSRGSETHSTSLGSHMGLSQNHRFSSSFYNDLNGVMTIQAKPLQQRHTHFADRTPHDQGDRLLVVGSSVLSSTRHRLGQVSDYSVLSSSRPLPMSARKTPVHRRLPSLSSDLHQSKTSNVHSDKVLRGNKLHIGSDCLSSPSVQVPRNRLPPISSEAGEQNTAPPGSRQAFHRGRHPQNQVLSAVPGNIETPPLRERTVISEQFSRPNTTQTFRSDTPHKRSLTPMEFGSHMWTGQGFLTGSQHLPKSYQRNTSTSRRRFPVAS</sequence>
<feature type="domain" description="DUF3719" evidence="3">
    <location>
        <begin position="507"/>
        <end position="571"/>
    </location>
</feature>
<feature type="compositionally biased region" description="Low complexity" evidence="2">
    <location>
        <begin position="469"/>
        <end position="484"/>
    </location>
</feature>
<dbReference type="Proteomes" id="UP000515140">
    <property type="component" value="Unplaced"/>
</dbReference>
<evidence type="ECO:0000259" key="3">
    <source>
        <dbReference type="Pfam" id="PF12516"/>
    </source>
</evidence>
<dbReference type="AlphaFoldDB" id="A0A6P5LXU9"/>
<feature type="compositionally biased region" description="Acidic residues" evidence="2">
    <location>
        <begin position="390"/>
        <end position="401"/>
    </location>
</feature>
<comment type="similarity">
    <text evidence="1">Belongs to the FAM149 family.</text>
</comment>
<dbReference type="CTD" id="25854"/>
<dbReference type="RefSeq" id="XP_020863342.1">
    <property type="nucleotide sequence ID" value="XM_021007683.1"/>
</dbReference>